<proteinExistence type="inferred from homology"/>
<dbReference type="Proteomes" id="UP000194360">
    <property type="component" value="Unassembled WGS sequence"/>
</dbReference>
<accession>A0A1Y2N3S6</accession>
<dbReference type="InterPro" id="IPR012336">
    <property type="entry name" value="Thioredoxin-like_fold"/>
</dbReference>
<dbReference type="InterPro" id="IPR013766">
    <property type="entry name" value="Thioredoxin_domain"/>
</dbReference>
<dbReference type="Pfam" id="PF13462">
    <property type="entry name" value="Thioredoxin_4"/>
    <property type="match status" value="1"/>
</dbReference>
<gene>
    <name evidence="4" type="ORF">BG845_01622</name>
</gene>
<name>A0A1Y2N3S6_PSEAH</name>
<feature type="transmembrane region" description="Helical" evidence="2">
    <location>
        <begin position="24"/>
        <end position="42"/>
    </location>
</feature>
<reference evidence="4 5" key="1">
    <citation type="submission" date="2016-09" db="EMBL/GenBank/DDBJ databases">
        <title>Pseudonocardia autotrophica DSM535, a candidate organism with high potential of specific P450 cytochromes.</title>
        <authorList>
            <person name="Grumaz C."/>
            <person name="Vainshtein Y."/>
            <person name="Kirstahler P."/>
            <person name="Sohn K."/>
        </authorList>
    </citation>
    <scope>NUCLEOTIDE SEQUENCE [LARGE SCALE GENOMIC DNA]</scope>
    <source>
        <strain evidence="4 5">DSM 535</strain>
    </source>
</reference>
<evidence type="ECO:0000313" key="4">
    <source>
        <dbReference type="EMBL" id="OSY42126.1"/>
    </source>
</evidence>
<dbReference type="PANTHER" id="PTHR13887">
    <property type="entry name" value="GLUTATHIONE S-TRANSFERASE KAPPA"/>
    <property type="match status" value="1"/>
</dbReference>
<dbReference type="SUPFAM" id="SSF52833">
    <property type="entry name" value="Thioredoxin-like"/>
    <property type="match status" value="1"/>
</dbReference>
<evidence type="ECO:0000256" key="1">
    <source>
        <dbReference type="ARBA" id="ARBA00005791"/>
    </source>
</evidence>
<dbReference type="PANTHER" id="PTHR13887:SF55">
    <property type="entry name" value="SLR0313 PROTEIN"/>
    <property type="match status" value="1"/>
</dbReference>
<keyword evidence="2" id="KW-1133">Transmembrane helix</keyword>
<dbReference type="InterPro" id="IPR036249">
    <property type="entry name" value="Thioredoxin-like_sf"/>
</dbReference>
<sequence length="234" mass="25720">MSRTARKRRNPTLPTTGGMSNRKFSLIIIAVFVVCVGVLFGISRYGAEDPSDPAAAASIAVRDNSLRLSGAPGATVDFVEFLDFECEACAAAHPAVEQLRADYAGRVNFVIRYFPIASHANAERAARAVEAAAQQGALEPMYKRMFETQIEWGEQQVPMDERFRGYARDLGLDLARFDATYDDPATMERIDADRQDGYTLGVRGTPTFFVNGERLEPESLDDLRRALDDALAGS</sequence>
<dbReference type="EMBL" id="MIGB01000006">
    <property type="protein sequence ID" value="OSY42126.1"/>
    <property type="molecule type" value="Genomic_DNA"/>
</dbReference>
<comment type="caution">
    <text evidence="4">The sequence shown here is derived from an EMBL/GenBank/DDBJ whole genome shotgun (WGS) entry which is preliminary data.</text>
</comment>
<keyword evidence="5" id="KW-1185">Reference proteome</keyword>
<keyword evidence="2" id="KW-0812">Transmembrane</keyword>
<comment type="similarity">
    <text evidence="1">Belongs to the thioredoxin family. DsbA subfamily.</text>
</comment>
<evidence type="ECO:0000259" key="3">
    <source>
        <dbReference type="PROSITE" id="PS51352"/>
    </source>
</evidence>
<evidence type="ECO:0000256" key="2">
    <source>
        <dbReference type="SAM" id="Phobius"/>
    </source>
</evidence>
<protein>
    <submittedName>
        <fullName evidence="4">DSBA-like thioredoxin domain protein</fullName>
    </submittedName>
</protein>
<organism evidence="4 5">
    <name type="scientific">Pseudonocardia autotrophica</name>
    <name type="common">Amycolata autotrophica</name>
    <name type="synonym">Nocardia autotrophica</name>
    <dbReference type="NCBI Taxonomy" id="2074"/>
    <lineage>
        <taxon>Bacteria</taxon>
        <taxon>Bacillati</taxon>
        <taxon>Actinomycetota</taxon>
        <taxon>Actinomycetes</taxon>
        <taxon>Pseudonocardiales</taxon>
        <taxon>Pseudonocardiaceae</taxon>
        <taxon>Pseudonocardia</taxon>
    </lineage>
</organism>
<keyword evidence="2" id="KW-0472">Membrane</keyword>
<dbReference type="RefSeq" id="WP_232021363.1">
    <property type="nucleotide sequence ID" value="NZ_AP018920.1"/>
</dbReference>
<feature type="domain" description="Thioredoxin" evidence="3">
    <location>
        <begin position="48"/>
        <end position="232"/>
    </location>
</feature>
<dbReference type="AlphaFoldDB" id="A0A1Y2N3S6"/>
<dbReference type="PROSITE" id="PS51352">
    <property type="entry name" value="THIOREDOXIN_2"/>
    <property type="match status" value="1"/>
</dbReference>
<dbReference type="STRING" id="2074.BG845_01622"/>
<dbReference type="Gene3D" id="3.40.30.10">
    <property type="entry name" value="Glutaredoxin"/>
    <property type="match status" value="1"/>
</dbReference>
<evidence type="ECO:0000313" key="5">
    <source>
        <dbReference type="Proteomes" id="UP000194360"/>
    </source>
</evidence>